<name>A0A3A1YU98_9BURK</name>
<dbReference type="InterPro" id="IPR058652">
    <property type="entry name" value="VapC50_C"/>
</dbReference>
<dbReference type="Proteomes" id="UP000266206">
    <property type="component" value="Unassembled WGS sequence"/>
</dbReference>
<sequence>MTIPVVADADTLFPGAMRGLLIFMDYQGMIKLHWSPLILDEVCRALVRTGRKNSLKEAKQAEVLMCDSLPNATVSTKDVQAQFQAVAPAVKSHKDTHVAACAHFLIASLAYPNTSSIVLITRNTKDFKKSNLAKLGISMQKPDDFLDDLTANQPQNVADAFRHFRQDLSSKPTPEALLAQLEKNGLVNTVGRLRALHQSRLITL</sequence>
<organism evidence="2 3">
    <name type="scientific">Neopusillimonas maritima</name>
    <dbReference type="NCBI Taxonomy" id="2026239"/>
    <lineage>
        <taxon>Bacteria</taxon>
        <taxon>Pseudomonadati</taxon>
        <taxon>Pseudomonadota</taxon>
        <taxon>Betaproteobacteria</taxon>
        <taxon>Burkholderiales</taxon>
        <taxon>Alcaligenaceae</taxon>
        <taxon>Neopusillimonas</taxon>
    </lineage>
</organism>
<evidence type="ECO:0000313" key="2">
    <source>
        <dbReference type="EMBL" id="RIY41096.1"/>
    </source>
</evidence>
<dbReference type="EMBL" id="NQYH01000005">
    <property type="protein sequence ID" value="RIY41096.1"/>
    <property type="molecule type" value="Genomic_DNA"/>
</dbReference>
<dbReference type="AlphaFoldDB" id="A0A3A1YU98"/>
<protein>
    <submittedName>
        <fullName evidence="2">PIN domain-containing protein</fullName>
    </submittedName>
</protein>
<dbReference type="OrthoDB" id="211933at2"/>
<accession>A0A3A1YU98</accession>
<dbReference type="RefSeq" id="WP_119516097.1">
    <property type="nucleotide sequence ID" value="NZ_NQYH01000005.1"/>
</dbReference>
<reference evidence="2 3" key="1">
    <citation type="submission" date="2017-08" db="EMBL/GenBank/DDBJ databases">
        <title>Pusillimonas indicus sp. nov., a member of the family Alcaligenaceae isolated from surface seawater.</title>
        <authorList>
            <person name="Li J."/>
        </authorList>
    </citation>
    <scope>NUCLEOTIDE SEQUENCE [LARGE SCALE GENOMIC DNA]</scope>
    <source>
        <strain evidence="2 3">L52-1-41</strain>
    </source>
</reference>
<gene>
    <name evidence="2" type="ORF">CJP73_08075</name>
</gene>
<proteinExistence type="predicted"/>
<comment type="caution">
    <text evidence="2">The sequence shown here is derived from an EMBL/GenBank/DDBJ whole genome shotgun (WGS) entry which is preliminary data.</text>
</comment>
<evidence type="ECO:0000259" key="1">
    <source>
        <dbReference type="Pfam" id="PF26343"/>
    </source>
</evidence>
<feature type="domain" description="VapC50 C-terminal" evidence="1">
    <location>
        <begin position="142"/>
        <end position="195"/>
    </location>
</feature>
<dbReference type="Pfam" id="PF26343">
    <property type="entry name" value="VapC50_C"/>
    <property type="match status" value="1"/>
</dbReference>
<evidence type="ECO:0000313" key="3">
    <source>
        <dbReference type="Proteomes" id="UP000266206"/>
    </source>
</evidence>